<keyword evidence="3 5" id="KW-1133">Transmembrane helix</keyword>
<evidence type="ECO:0000256" key="5">
    <source>
        <dbReference type="SAM" id="Phobius"/>
    </source>
</evidence>
<gene>
    <name evidence="6" type="ORF">AXI58_06300</name>
</gene>
<dbReference type="EMBL" id="LSBA01000040">
    <property type="protein sequence ID" value="KXZ12720.1"/>
    <property type="molecule type" value="Genomic_DNA"/>
</dbReference>
<dbReference type="GO" id="GO:0043190">
    <property type="term" value="C:ATP-binding cassette (ABC) transporter complex"/>
    <property type="evidence" value="ECO:0007669"/>
    <property type="project" value="TreeGrafter"/>
</dbReference>
<evidence type="ECO:0000256" key="2">
    <source>
        <dbReference type="ARBA" id="ARBA00022692"/>
    </source>
</evidence>
<evidence type="ECO:0000256" key="1">
    <source>
        <dbReference type="ARBA" id="ARBA00004141"/>
    </source>
</evidence>
<accession>A0A150F1U6</accession>
<proteinExistence type="predicted"/>
<evidence type="ECO:0000313" key="7">
    <source>
        <dbReference type="Proteomes" id="UP000075430"/>
    </source>
</evidence>
<comment type="caution">
    <text evidence="6">The sequence shown here is derived from an EMBL/GenBank/DDBJ whole genome shotgun (WGS) entry which is preliminary data.</text>
</comment>
<dbReference type="Proteomes" id="UP000075430">
    <property type="component" value="Unassembled WGS sequence"/>
</dbReference>
<dbReference type="GO" id="GO:0006824">
    <property type="term" value="P:cobalt ion transport"/>
    <property type="evidence" value="ECO:0007669"/>
    <property type="project" value="TreeGrafter"/>
</dbReference>
<dbReference type="STRING" id="1793963.AXI58_06300"/>
<evidence type="ECO:0000313" key="6">
    <source>
        <dbReference type="EMBL" id="KXZ12720.1"/>
    </source>
</evidence>
<dbReference type="AlphaFoldDB" id="A0A150F1U6"/>
<feature type="transmembrane region" description="Helical" evidence="5">
    <location>
        <begin position="59"/>
        <end position="80"/>
    </location>
</feature>
<evidence type="ECO:0000256" key="4">
    <source>
        <dbReference type="ARBA" id="ARBA00023136"/>
    </source>
</evidence>
<dbReference type="InterPro" id="IPR052770">
    <property type="entry name" value="Cobalt_transport_CbiQ"/>
</dbReference>
<dbReference type="PANTHER" id="PTHR43723">
    <property type="entry name" value="COBALT TRANSPORT PROTEIN CBIQ"/>
    <property type="match status" value="1"/>
</dbReference>
<keyword evidence="2 5" id="KW-0812">Transmembrane</keyword>
<organism evidence="6 7">
    <name type="scientific">Bacillus nakamurai</name>
    <dbReference type="NCBI Taxonomy" id="1793963"/>
    <lineage>
        <taxon>Bacteria</taxon>
        <taxon>Bacillati</taxon>
        <taxon>Bacillota</taxon>
        <taxon>Bacilli</taxon>
        <taxon>Bacillales</taxon>
        <taxon>Bacillaceae</taxon>
        <taxon>Bacillus</taxon>
    </lineage>
</organism>
<comment type="subcellular location">
    <subcellularLocation>
        <location evidence="1">Membrane</location>
        <topology evidence="1">Multi-pass membrane protein</topology>
    </subcellularLocation>
</comment>
<feature type="transmembrane region" description="Helical" evidence="5">
    <location>
        <begin position="232"/>
        <end position="252"/>
    </location>
</feature>
<keyword evidence="7" id="KW-1185">Reference proteome</keyword>
<sequence>MNHRLQTVNPTVKAVAVLCCVVMLSFIYNPYTPALFYIIIVAGVITAGRIPLKKWLLFTIPFFILAFGCLWTAAVFGNVPTTAGNLLFRLGPISVNSDNAALGVSIGFRILCFSALSMMFIFTTDPILFMLSLIQQCKLPPKLAYGIIAGFRFLPLLKDEIRIIRQAHRIRGAVTASGLKGKLSAFTRYTIPLLAGAIRKAERTAIAMESKGFTGSRNRTYYRSVTVRGGDWFFFLLVLLLFSASYAVSLFFL</sequence>
<dbReference type="Pfam" id="PF02361">
    <property type="entry name" value="CbiQ"/>
    <property type="match status" value="1"/>
</dbReference>
<dbReference type="OrthoDB" id="92887at2"/>
<dbReference type="InterPro" id="IPR003339">
    <property type="entry name" value="ABC/ECF_trnsptr_transmembrane"/>
</dbReference>
<dbReference type="RefSeq" id="WP_061523509.1">
    <property type="nucleotide sequence ID" value="NZ_JARLZY010000017.1"/>
</dbReference>
<dbReference type="CDD" id="cd16914">
    <property type="entry name" value="EcfT"/>
    <property type="match status" value="1"/>
</dbReference>
<feature type="transmembrane region" description="Helical" evidence="5">
    <location>
        <begin position="100"/>
        <end position="122"/>
    </location>
</feature>
<reference evidence="7" key="1">
    <citation type="submission" date="2016-02" db="EMBL/GenBank/DDBJ databases">
        <authorList>
            <person name="Dunlap C."/>
        </authorList>
    </citation>
    <scope>NUCLEOTIDE SEQUENCE [LARGE SCALE GENOMIC DNA]</scope>
    <source>
        <strain evidence="7">NRRL B-41092</strain>
    </source>
</reference>
<name>A0A150F1U6_9BACI</name>
<protein>
    <submittedName>
        <fullName evidence="6">Thiamine permease</fullName>
    </submittedName>
</protein>
<evidence type="ECO:0000256" key="3">
    <source>
        <dbReference type="ARBA" id="ARBA00022989"/>
    </source>
</evidence>
<dbReference type="PANTHER" id="PTHR43723:SF1">
    <property type="entry name" value="COBALT TRANSPORT PROTEIN CBIQ"/>
    <property type="match status" value="1"/>
</dbReference>
<keyword evidence="4 5" id="KW-0472">Membrane</keyword>